<keyword evidence="1" id="KW-1003">Cell membrane</keyword>
<dbReference type="AlphaFoldDB" id="A0A941EA52"/>
<gene>
    <name evidence="8" type="ORF">KDK95_10115</name>
</gene>
<evidence type="ECO:0000256" key="2">
    <source>
        <dbReference type="ARBA" id="ARBA00022692"/>
    </source>
</evidence>
<dbReference type="InterPro" id="IPR010445">
    <property type="entry name" value="LapA_dom"/>
</dbReference>
<evidence type="ECO:0000256" key="4">
    <source>
        <dbReference type="ARBA" id="ARBA00023136"/>
    </source>
</evidence>
<evidence type="ECO:0000256" key="1">
    <source>
        <dbReference type="ARBA" id="ARBA00022475"/>
    </source>
</evidence>
<organism evidence="8 9">
    <name type="scientific">Actinospica acidithermotolerans</name>
    <dbReference type="NCBI Taxonomy" id="2828514"/>
    <lineage>
        <taxon>Bacteria</taxon>
        <taxon>Bacillati</taxon>
        <taxon>Actinomycetota</taxon>
        <taxon>Actinomycetes</taxon>
        <taxon>Catenulisporales</taxon>
        <taxon>Actinospicaceae</taxon>
        <taxon>Actinospica</taxon>
    </lineage>
</organism>
<evidence type="ECO:0000313" key="8">
    <source>
        <dbReference type="EMBL" id="MBR7826657.1"/>
    </source>
</evidence>
<evidence type="ECO:0000256" key="5">
    <source>
        <dbReference type="SAM" id="MobiDB-lite"/>
    </source>
</evidence>
<feature type="transmembrane region" description="Helical" evidence="6">
    <location>
        <begin position="26"/>
        <end position="45"/>
    </location>
</feature>
<feature type="region of interest" description="Disordered" evidence="5">
    <location>
        <begin position="108"/>
        <end position="159"/>
    </location>
</feature>
<sequence>MSEKTDVKGAAPIPAQVKGTRLGGTWLMLALGAAVLVLLLVFILMNGQSVQVHFYGAHFNAPLGVALLLAAALGVLLVVVPGGGRILQLKRAARRLHQDREHLAFRLREGQEEAVAPGDGPAPASGRQAGAPVTTAPGAPDPTAAAPTAPPQQPETRPS</sequence>
<accession>A0A941EA52</accession>
<dbReference type="RefSeq" id="WP_212517806.1">
    <property type="nucleotide sequence ID" value="NZ_JAGSOH010000021.1"/>
</dbReference>
<proteinExistence type="predicted"/>
<keyword evidence="3 6" id="KW-1133">Transmembrane helix</keyword>
<keyword evidence="4 6" id="KW-0472">Membrane</keyword>
<keyword evidence="2 6" id="KW-0812">Transmembrane</keyword>
<evidence type="ECO:0000313" key="9">
    <source>
        <dbReference type="Proteomes" id="UP000676325"/>
    </source>
</evidence>
<feature type="compositionally biased region" description="Low complexity" evidence="5">
    <location>
        <begin position="128"/>
        <end position="147"/>
    </location>
</feature>
<feature type="domain" description="Lipopolysaccharide assembly protein A" evidence="7">
    <location>
        <begin position="46"/>
        <end position="99"/>
    </location>
</feature>
<evidence type="ECO:0000256" key="3">
    <source>
        <dbReference type="ARBA" id="ARBA00022989"/>
    </source>
</evidence>
<protein>
    <submittedName>
        <fullName evidence="8">DUF1049 domain-containing protein</fullName>
    </submittedName>
</protein>
<evidence type="ECO:0000259" key="7">
    <source>
        <dbReference type="Pfam" id="PF06305"/>
    </source>
</evidence>
<evidence type="ECO:0000256" key="6">
    <source>
        <dbReference type="SAM" id="Phobius"/>
    </source>
</evidence>
<dbReference type="Pfam" id="PF06305">
    <property type="entry name" value="LapA_dom"/>
    <property type="match status" value="1"/>
</dbReference>
<dbReference type="GO" id="GO:0005886">
    <property type="term" value="C:plasma membrane"/>
    <property type="evidence" value="ECO:0007669"/>
    <property type="project" value="InterPro"/>
</dbReference>
<name>A0A941EA52_9ACTN</name>
<dbReference type="Proteomes" id="UP000676325">
    <property type="component" value="Unassembled WGS sequence"/>
</dbReference>
<comment type="caution">
    <text evidence="8">The sequence shown here is derived from an EMBL/GenBank/DDBJ whole genome shotgun (WGS) entry which is preliminary data.</text>
</comment>
<dbReference type="EMBL" id="JAGSOH010000021">
    <property type="protein sequence ID" value="MBR7826657.1"/>
    <property type="molecule type" value="Genomic_DNA"/>
</dbReference>
<reference evidence="8" key="1">
    <citation type="submission" date="2021-04" db="EMBL/GenBank/DDBJ databases">
        <title>Genome based classification of Actinospica acidithermotolerans sp. nov., an actinobacterium isolated from an Indonesian hot spring.</title>
        <authorList>
            <person name="Kusuma A.B."/>
            <person name="Putra K.E."/>
            <person name="Nafisah S."/>
            <person name="Loh J."/>
            <person name="Nouioui I."/>
            <person name="Goodfellow M."/>
        </authorList>
    </citation>
    <scope>NUCLEOTIDE SEQUENCE</scope>
    <source>
        <strain evidence="8">MGRD01-02</strain>
    </source>
</reference>
<feature type="transmembrane region" description="Helical" evidence="6">
    <location>
        <begin position="65"/>
        <end position="87"/>
    </location>
</feature>
<keyword evidence="9" id="KW-1185">Reference proteome</keyword>